<protein>
    <submittedName>
        <fullName evidence="1">7700_t:CDS:1</fullName>
    </submittedName>
</protein>
<reference evidence="1" key="1">
    <citation type="submission" date="2021-06" db="EMBL/GenBank/DDBJ databases">
        <authorList>
            <person name="Kallberg Y."/>
            <person name="Tangrot J."/>
            <person name="Rosling A."/>
        </authorList>
    </citation>
    <scope>NUCLEOTIDE SEQUENCE</scope>
    <source>
        <strain evidence="1">AU212A</strain>
    </source>
</reference>
<organism evidence="1 2">
    <name type="scientific">Scutellospora calospora</name>
    <dbReference type="NCBI Taxonomy" id="85575"/>
    <lineage>
        <taxon>Eukaryota</taxon>
        <taxon>Fungi</taxon>
        <taxon>Fungi incertae sedis</taxon>
        <taxon>Mucoromycota</taxon>
        <taxon>Glomeromycotina</taxon>
        <taxon>Glomeromycetes</taxon>
        <taxon>Diversisporales</taxon>
        <taxon>Gigasporaceae</taxon>
        <taxon>Scutellospora</taxon>
    </lineage>
</organism>
<proteinExistence type="predicted"/>
<name>A0ACA9NNC8_9GLOM</name>
<keyword evidence="2" id="KW-1185">Reference proteome</keyword>
<evidence type="ECO:0000313" key="2">
    <source>
        <dbReference type="Proteomes" id="UP000789860"/>
    </source>
</evidence>
<feature type="non-terminal residue" evidence="1">
    <location>
        <position position="244"/>
    </location>
</feature>
<dbReference type="EMBL" id="CAJVPM010027988">
    <property type="protein sequence ID" value="CAG8668205.1"/>
    <property type="molecule type" value="Genomic_DNA"/>
</dbReference>
<evidence type="ECO:0000313" key="1">
    <source>
        <dbReference type="EMBL" id="CAG8668205.1"/>
    </source>
</evidence>
<dbReference type="Proteomes" id="UP000789860">
    <property type="component" value="Unassembled WGS sequence"/>
</dbReference>
<sequence length="244" mass="28446">MEGEENFEQKSLVFTEGSNESLTNVLNMTNFSLLSLTSEILAEICENLSPKDLYTLTRVCKKLRHFLWATSGFTQQIWRNSRISMTSQKSPPKGMSEQQYIWLKELGTSCQVCRVPVNKFDRCLVWEFKRVCCSSCLSRETKSSEVLKNQIPENVLSCLPNIDNIKPLDFAEACLVTYTLPGSRCENLYYWASDVYKAYNEYKTLNENEKEEWIKNKKAEVDEFNREIEEIKEKFRTECLQSLV</sequence>
<comment type="caution">
    <text evidence="1">The sequence shown here is derived from an EMBL/GenBank/DDBJ whole genome shotgun (WGS) entry which is preliminary data.</text>
</comment>
<gene>
    <name evidence="1" type="ORF">SCALOS_LOCUS9278</name>
</gene>
<accession>A0ACA9NNC8</accession>